<dbReference type="RefSeq" id="WP_246967489.1">
    <property type="nucleotide sequence ID" value="NZ_CP095397.1"/>
</dbReference>
<dbReference type="EMBL" id="JBHSDJ010000013">
    <property type="protein sequence ID" value="MFC4246305.1"/>
    <property type="molecule type" value="Genomic_DNA"/>
</dbReference>
<dbReference type="AlphaFoldDB" id="A0ABD5NX19"/>
<keyword evidence="1" id="KW-0472">Membrane</keyword>
<dbReference type="GeneID" id="71854919"/>
<keyword evidence="1" id="KW-0812">Transmembrane</keyword>
<feature type="transmembrane region" description="Helical" evidence="1">
    <location>
        <begin position="24"/>
        <end position="47"/>
    </location>
</feature>
<evidence type="ECO:0000313" key="3">
    <source>
        <dbReference type="Proteomes" id="UP001595821"/>
    </source>
</evidence>
<dbReference type="Proteomes" id="UP001595821">
    <property type="component" value="Unassembled WGS sequence"/>
</dbReference>
<sequence>MPNSSIAVETTRERTLGHDEFDPIGTLALITLYFLILVVMWLFMYFVEFVGNGPTVVGVV</sequence>
<reference evidence="2 3" key="1">
    <citation type="journal article" date="2014" name="Int. J. Syst. Evol. Microbiol.">
        <title>Complete genome sequence of Corynebacterium casei LMG S-19264T (=DSM 44701T), isolated from a smear-ripened cheese.</title>
        <authorList>
            <consortium name="US DOE Joint Genome Institute (JGI-PGF)"/>
            <person name="Walter F."/>
            <person name="Albersmeier A."/>
            <person name="Kalinowski J."/>
            <person name="Ruckert C."/>
        </authorList>
    </citation>
    <scope>NUCLEOTIDE SEQUENCE [LARGE SCALE GENOMIC DNA]</scope>
    <source>
        <strain evidence="2 3">IBRC-M 10912</strain>
    </source>
</reference>
<gene>
    <name evidence="2" type="ORF">ACFOZ7_04755</name>
</gene>
<organism evidence="2 3">
    <name type="scientific">Natribaculum luteum</name>
    <dbReference type="NCBI Taxonomy" id="1586232"/>
    <lineage>
        <taxon>Archaea</taxon>
        <taxon>Methanobacteriati</taxon>
        <taxon>Methanobacteriota</taxon>
        <taxon>Stenosarchaea group</taxon>
        <taxon>Halobacteria</taxon>
        <taxon>Halobacteriales</taxon>
        <taxon>Natrialbaceae</taxon>
        <taxon>Natribaculum</taxon>
    </lineage>
</organism>
<accession>A0ABD5NX19</accession>
<protein>
    <submittedName>
        <fullName evidence="2">Cytochrome oxidase</fullName>
    </submittedName>
</protein>
<comment type="caution">
    <text evidence="2">The sequence shown here is derived from an EMBL/GenBank/DDBJ whole genome shotgun (WGS) entry which is preliminary data.</text>
</comment>
<evidence type="ECO:0000313" key="2">
    <source>
        <dbReference type="EMBL" id="MFC4246305.1"/>
    </source>
</evidence>
<keyword evidence="1" id="KW-1133">Transmembrane helix</keyword>
<proteinExistence type="predicted"/>
<evidence type="ECO:0000256" key="1">
    <source>
        <dbReference type="SAM" id="Phobius"/>
    </source>
</evidence>
<name>A0ABD5NX19_9EURY</name>